<dbReference type="AlphaFoldDB" id="A0A3S4CAW4"/>
<protein>
    <submittedName>
        <fullName evidence="2">Uncharacterized protein</fullName>
    </submittedName>
</protein>
<evidence type="ECO:0000256" key="1">
    <source>
        <dbReference type="SAM" id="Coils"/>
    </source>
</evidence>
<evidence type="ECO:0000313" key="3">
    <source>
        <dbReference type="Proteomes" id="UP000268844"/>
    </source>
</evidence>
<name>A0A3S4CAW4_9HYPH</name>
<dbReference type="Proteomes" id="UP000268844">
    <property type="component" value="Unassembled WGS sequence"/>
</dbReference>
<proteinExistence type="predicted"/>
<evidence type="ECO:0000313" key="2">
    <source>
        <dbReference type="EMBL" id="VDS04066.1"/>
    </source>
</evidence>
<sequence>MMDLSEVERLVSELLATGEMNEDTSADLERILAEARAGQSYPDDLDYLAALHARILSAGAPEANIAAPTAIHEDIETLRRENAQLRAELQDARQIISELEARLTL</sequence>
<feature type="coiled-coil region" evidence="1">
    <location>
        <begin position="75"/>
        <end position="102"/>
    </location>
</feature>
<organism evidence="2 3">
    <name type="scientific">Devosia equisanguinis</name>
    <dbReference type="NCBI Taxonomy" id="2490941"/>
    <lineage>
        <taxon>Bacteria</taxon>
        <taxon>Pseudomonadati</taxon>
        <taxon>Pseudomonadota</taxon>
        <taxon>Alphaproteobacteria</taxon>
        <taxon>Hyphomicrobiales</taxon>
        <taxon>Devosiaceae</taxon>
        <taxon>Devosia</taxon>
    </lineage>
</organism>
<keyword evidence="1" id="KW-0175">Coiled coil</keyword>
<gene>
    <name evidence="2" type="ORF">DEVEQU_01197</name>
</gene>
<dbReference type="EMBL" id="UZWD01000018">
    <property type="protein sequence ID" value="VDS04066.1"/>
    <property type="molecule type" value="Genomic_DNA"/>
</dbReference>
<accession>A0A3S4CAW4</accession>
<dbReference type="RefSeq" id="WP_126149658.1">
    <property type="nucleotide sequence ID" value="NZ_JBHTMH010000001.1"/>
</dbReference>
<keyword evidence="3" id="KW-1185">Reference proteome</keyword>
<reference evidence="2 3" key="1">
    <citation type="submission" date="2018-12" db="EMBL/GenBank/DDBJ databases">
        <authorList>
            <person name="Criscuolo A."/>
        </authorList>
    </citation>
    <scope>NUCLEOTIDE SEQUENCE [LARGE SCALE GENOMIC DNA]</scope>
    <source>
        <strain evidence="2">ACIP1116281</strain>
    </source>
</reference>
<dbReference type="OrthoDB" id="7951340at2"/>